<dbReference type="PANTHER" id="PTHR24346:SF74">
    <property type="entry name" value="PROTEIN KINASE DOMAIN-CONTAINING PROTEIN"/>
    <property type="match status" value="1"/>
</dbReference>
<dbReference type="InterPro" id="IPR039542">
    <property type="entry name" value="Erv_N"/>
</dbReference>
<evidence type="ECO:0000313" key="11">
    <source>
        <dbReference type="EMBL" id="KZS07137.1"/>
    </source>
</evidence>
<dbReference type="InterPro" id="IPR011009">
    <property type="entry name" value="Kinase-like_dom_sf"/>
</dbReference>
<dbReference type="AlphaFoldDB" id="A0A164PTW2"/>
<dbReference type="PROSITE" id="PS50011">
    <property type="entry name" value="PROTEIN_KINASE_DOM"/>
    <property type="match status" value="1"/>
</dbReference>
<keyword evidence="9" id="KW-0472">Membrane</keyword>
<accession>A0A164PTW2</accession>
<evidence type="ECO:0000259" key="10">
    <source>
        <dbReference type="PROSITE" id="PS50011"/>
    </source>
</evidence>
<comment type="caution">
    <text evidence="11">The sequence shown here is derived from an EMBL/GenBank/DDBJ whole genome shotgun (WGS) entry which is preliminary data.</text>
</comment>
<dbReference type="GO" id="GO:0005524">
    <property type="term" value="F:ATP binding"/>
    <property type="evidence" value="ECO:0007669"/>
    <property type="project" value="UniProtKB-KW"/>
</dbReference>
<protein>
    <submittedName>
        <fullName evidence="11">Putative Endoplasmic reticulum-Golgi intermediate compartment protein 2</fullName>
    </submittedName>
</protein>
<comment type="subcellular location">
    <subcellularLocation>
        <location evidence="2">Cytoplasm</location>
    </subcellularLocation>
</comment>
<evidence type="ECO:0000256" key="1">
    <source>
        <dbReference type="ARBA" id="ARBA00001946"/>
    </source>
</evidence>
<evidence type="ECO:0000256" key="2">
    <source>
        <dbReference type="ARBA" id="ARBA00004496"/>
    </source>
</evidence>
<proteinExistence type="predicted"/>
<evidence type="ECO:0000256" key="4">
    <source>
        <dbReference type="ARBA" id="ARBA00022723"/>
    </source>
</evidence>
<keyword evidence="5" id="KW-0547">Nucleotide-binding</keyword>
<name>A0A164PTW2_9CRUS</name>
<evidence type="ECO:0000256" key="7">
    <source>
        <dbReference type="ARBA" id="ARBA00022842"/>
    </source>
</evidence>
<dbReference type="SUPFAM" id="SSF56112">
    <property type="entry name" value="Protein kinase-like (PK-like)"/>
    <property type="match status" value="1"/>
</dbReference>
<dbReference type="Pfam" id="PF23312">
    <property type="entry name" value="UBA_SIK3"/>
    <property type="match status" value="1"/>
</dbReference>
<dbReference type="GO" id="GO:0000226">
    <property type="term" value="P:microtubule cytoskeleton organization"/>
    <property type="evidence" value="ECO:0007669"/>
    <property type="project" value="TreeGrafter"/>
</dbReference>
<keyword evidence="9" id="KW-0812">Transmembrane</keyword>
<dbReference type="Pfam" id="PF13850">
    <property type="entry name" value="ERGIC_N"/>
    <property type="match status" value="1"/>
</dbReference>
<reference evidence="11 12" key="1">
    <citation type="submission" date="2016-03" db="EMBL/GenBank/DDBJ databases">
        <title>EvidentialGene: Evidence-directed Construction of Genes on Genomes.</title>
        <authorList>
            <person name="Gilbert D.G."/>
            <person name="Choi J.-H."/>
            <person name="Mockaitis K."/>
            <person name="Colbourne J."/>
            <person name="Pfrender M."/>
        </authorList>
    </citation>
    <scope>NUCLEOTIDE SEQUENCE [LARGE SCALE GENOMIC DNA]</scope>
    <source>
        <strain evidence="11 12">Xinb3</strain>
        <tissue evidence="11">Complete organism</tissue>
    </source>
</reference>
<keyword evidence="3" id="KW-0963">Cytoplasm</keyword>
<dbReference type="GO" id="GO:0033116">
    <property type="term" value="C:endoplasmic reticulum-Golgi intermediate compartment membrane"/>
    <property type="evidence" value="ECO:0007669"/>
    <property type="project" value="UniProtKB-SubCell"/>
</dbReference>
<evidence type="ECO:0000256" key="3">
    <source>
        <dbReference type="ARBA" id="ARBA00022490"/>
    </source>
</evidence>
<organism evidence="11 12">
    <name type="scientific">Daphnia magna</name>
    <dbReference type="NCBI Taxonomy" id="35525"/>
    <lineage>
        <taxon>Eukaryota</taxon>
        <taxon>Metazoa</taxon>
        <taxon>Ecdysozoa</taxon>
        <taxon>Arthropoda</taxon>
        <taxon>Crustacea</taxon>
        <taxon>Branchiopoda</taxon>
        <taxon>Diplostraca</taxon>
        <taxon>Cladocera</taxon>
        <taxon>Anomopoda</taxon>
        <taxon>Daphniidae</taxon>
        <taxon>Daphnia</taxon>
    </lineage>
</organism>
<keyword evidence="9" id="KW-1133">Transmembrane helix</keyword>
<dbReference type="FunFam" id="1.10.510.10:FF:000154">
    <property type="entry name" value="Serine/threonine-protein kinase SIK2"/>
    <property type="match status" value="1"/>
</dbReference>
<dbReference type="PANTHER" id="PTHR24346">
    <property type="entry name" value="MAP/MICROTUBULE AFFINITY-REGULATING KINASE"/>
    <property type="match status" value="1"/>
</dbReference>
<evidence type="ECO:0000256" key="8">
    <source>
        <dbReference type="SAM" id="MobiDB-lite"/>
    </source>
</evidence>
<keyword evidence="12" id="KW-1185">Reference proteome</keyword>
<keyword evidence="7" id="KW-0460">Magnesium</keyword>
<feature type="domain" description="Protein kinase" evidence="10">
    <location>
        <begin position="258"/>
        <end position="564"/>
    </location>
</feature>
<dbReference type="GO" id="GO:0035556">
    <property type="term" value="P:intracellular signal transduction"/>
    <property type="evidence" value="ECO:0007669"/>
    <property type="project" value="TreeGrafter"/>
</dbReference>
<dbReference type="Proteomes" id="UP000076858">
    <property type="component" value="Unassembled WGS sequence"/>
</dbReference>
<sequence length="936" mass="104860">MQRRRKDKIKAVIELDAFPKVPDTYKEKTMSGGTISLICVFIIMYLVFSEIKDFLHSGVKFHFVPDDDLDTRMDLNVDLTVAMPCRYIGADVLDSTGQSVVSFGHLTEENTWFQLSPRQRNHFEAAQRLNSVLRDKPHGIQQLLWKSGYQQLFGEMPSRETVPNQPSNACRLHGKLQLTKVAGNFHVTAGKVLPLPMRAHAHLSPMIDDERFNYSHRIDKFSFGQSSSLVQPLEGDEVISDKGAMLFQYFVTAVPTEIESLVSASSGIHGSLKMWQYSVRNQSRVVGHEKGSHGIPGIYFKYDVAPLRVRVVPDAPPLLRFVLRLCAIVGGVYTSAGEVAIKIVDKSQLDEGNLRKLYREVQILKMLRHDNIIRLYQVMETKDMLYLVSEYARQGEIFEYIARQGRMSETMARRKFWQIISAVEYCHQRQIVHRDLKAENLLLDAQGNVKIADFGFSNFWSAGRHLETWCGSPPYAAPEVFLGQKYTGPEVDIWSLGVVLYVLVCGALPFDGATLQALRDRVLSGRFRIPYFLSADCESLIRKMLVVDPTKRCGLQQVKRHRWMLTEAPCIQEESVFLEGAIRNEPDEAVNEQILRLMQSLGVDPVKTKESVLHQRYDHHAAIYYLLLERRMHLSATGELPQSSQSKQRRSVIEMTATASDQPVLPVTSASRRPPLWTHSPPLRDSACGDSVDSERGSVGGSLLSPLMESIPPLPAKVVKRNTYSVDEGVEDWSESCPSPMGSAGSTFETAIAGVSTLESHQQTTEQQQRLQGLELPALFHEGRRASDGLMCQPAGTAQIPTSPRRITAPEGSSSGGGGAMMLAETHREHKALCLQFNREEQSKLVQKQQQQQRTRPVLRQVSYKLAQQQPVQLGTPVSAQCHPIAEAEGSLEVSPDHDPDDPKMTAMMMKTTSELDEWCRLPSSLAACDLSPTPP</sequence>
<dbReference type="InterPro" id="IPR008271">
    <property type="entry name" value="Ser/Thr_kinase_AS"/>
</dbReference>
<dbReference type="Gene3D" id="1.10.510.10">
    <property type="entry name" value="Transferase(Phosphotransferase) domain 1"/>
    <property type="match status" value="1"/>
</dbReference>
<dbReference type="OrthoDB" id="193931at2759"/>
<dbReference type="Pfam" id="PF00069">
    <property type="entry name" value="Pkinase"/>
    <property type="match status" value="1"/>
</dbReference>
<dbReference type="STRING" id="35525.A0A164PTW2"/>
<dbReference type="EMBL" id="LRGB01002568">
    <property type="protein sequence ID" value="KZS07137.1"/>
    <property type="molecule type" value="Genomic_DNA"/>
</dbReference>
<gene>
    <name evidence="11" type="ORF">APZ42_029280</name>
</gene>
<dbReference type="GO" id="GO:0046872">
    <property type="term" value="F:metal ion binding"/>
    <property type="evidence" value="ECO:0007669"/>
    <property type="project" value="UniProtKB-KW"/>
</dbReference>
<dbReference type="InterPro" id="IPR057380">
    <property type="entry name" value="UBA_SIK1/2/3"/>
</dbReference>
<dbReference type="CDD" id="cd14338">
    <property type="entry name" value="UBA_SIK"/>
    <property type="match status" value="1"/>
</dbReference>
<comment type="cofactor">
    <cofactor evidence="1">
        <name>Mg(2+)</name>
        <dbReference type="ChEBI" id="CHEBI:18420"/>
    </cofactor>
</comment>
<dbReference type="SMART" id="SM00220">
    <property type="entry name" value="S_TKc"/>
    <property type="match status" value="1"/>
</dbReference>
<dbReference type="InterPro" id="IPR000719">
    <property type="entry name" value="Prot_kinase_dom"/>
</dbReference>
<keyword evidence="6" id="KW-0067">ATP-binding</keyword>
<evidence type="ECO:0000256" key="6">
    <source>
        <dbReference type="ARBA" id="ARBA00022840"/>
    </source>
</evidence>
<feature type="transmembrane region" description="Helical" evidence="9">
    <location>
        <begin position="30"/>
        <end position="48"/>
    </location>
</feature>
<dbReference type="PROSITE" id="PS00108">
    <property type="entry name" value="PROTEIN_KINASE_ST"/>
    <property type="match status" value="1"/>
</dbReference>
<dbReference type="GO" id="GO:0050321">
    <property type="term" value="F:tau-protein kinase activity"/>
    <property type="evidence" value="ECO:0007669"/>
    <property type="project" value="TreeGrafter"/>
</dbReference>
<keyword evidence="4" id="KW-0479">Metal-binding</keyword>
<feature type="region of interest" description="Disordered" evidence="8">
    <location>
        <begin position="660"/>
        <end position="704"/>
    </location>
</feature>
<feature type="region of interest" description="Disordered" evidence="8">
    <location>
        <begin position="797"/>
        <end position="817"/>
    </location>
</feature>
<evidence type="ECO:0000313" key="12">
    <source>
        <dbReference type="Proteomes" id="UP000076858"/>
    </source>
</evidence>
<evidence type="ECO:0000256" key="9">
    <source>
        <dbReference type="SAM" id="Phobius"/>
    </source>
</evidence>
<evidence type="ECO:0000256" key="5">
    <source>
        <dbReference type="ARBA" id="ARBA00022741"/>
    </source>
</evidence>